<sequence length="360" mass="38829">MNRSVTVTALGVVASAALIFTTACSSDSGASKIQEGPLSAYFTQIDEALSQSANYGAAENDAVENAVAECMTAEGFEYTPEKWVDGEPSDEDEDGDSAGQEWGSLEFAKTYGFGIADWPGRDEALDDTTIELDDEPTAESPNIAYVEQLSESEQEAYADALYGTDTGAELPGGDLEVLAPTVEEEEEEDFEPGANPPAAHVGCYQQAQAALDLDADPYAEIYEDPAFQDLWDALDEYSENDIDPEVQATLDAEWQECMAGKGLTSEAAGGREELASPLYDEYDQLAQGENEDDYIDLTGDAAAEFTQREIELAVPDAECAQSVRYDERLANAYNELEQAFVDQHKAQLDALVAGVQKSAQ</sequence>
<evidence type="ECO:0000256" key="2">
    <source>
        <dbReference type="SAM" id="SignalP"/>
    </source>
</evidence>
<dbReference type="Proteomes" id="UP000291832">
    <property type="component" value="Unassembled WGS sequence"/>
</dbReference>
<evidence type="ECO:0000313" key="3">
    <source>
        <dbReference type="EMBL" id="RZT62929.1"/>
    </source>
</evidence>
<proteinExistence type="predicted"/>
<dbReference type="EMBL" id="SHKI01000006">
    <property type="protein sequence ID" value="RZT62929.1"/>
    <property type="molecule type" value="Genomic_DNA"/>
</dbReference>
<feature type="chain" id="PRO_5020823260" evidence="2">
    <location>
        <begin position="26"/>
        <end position="360"/>
    </location>
</feature>
<dbReference type="AlphaFoldDB" id="A0A4V6MC09"/>
<protein>
    <submittedName>
        <fullName evidence="3">Uncharacterized protein</fullName>
    </submittedName>
</protein>
<feature type="compositionally biased region" description="Acidic residues" evidence="1">
    <location>
        <begin position="87"/>
        <end position="96"/>
    </location>
</feature>
<name>A0A4V6MC09_9MICO</name>
<evidence type="ECO:0000256" key="1">
    <source>
        <dbReference type="SAM" id="MobiDB-lite"/>
    </source>
</evidence>
<feature type="region of interest" description="Disordered" evidence="1">
    <location>
        <begin position="79"/>
        <end position="100"/>
    </location>
</feature>
<keyword evidence="2" id="KW-0732">Signal</keyword>
<reference evidence="3 4" key="1">
    <citation type="journal article" date="2015" name="Stand. Genomic Sci.">
        <title>Genomic Encyclopedia of Bacterial and Archaeal Type Strains, Phase III: the genomes of soil and plant-associated and newly described type strains.</title>
        <authorList>
            <person name="Whitman W.B."/>
            <person name="Woyke T."/>
            <person name="Klenk H.P."/>
            <person name="Zhou Y."/>
            <person name="Lilburn T.G."/>
            <person name="Beck B.J."/>
            <person name="De Vos P."/>
            <person name="Vandamme P."/>
            <person name="Eisen J.A."/>
            <person name="Garrity G."/>
            <person name="Hugenholtz P."/>
            <person name="Kyrpides N.C."/>
        </authorList>
    </citation>
    <scope>NUCLEOTIDE SEQUENCE [LARGE SCALE GENOMIC DNA]</scope>
    <source>
        <strain evidence="3 4">RF6</strain>
    </source>
</reference>
<evidence type="ECO:0000313" key="4">
    <source>
        <dbReference type="Proteomes" id="UP000291832"/>
    </source>
</evidence>
<gene>
    <name evidence="3" type="ORF">EV139_2638</name>
</gene>
<dbReference type="OrthoDB" id="3403621at2"/>
<keyword evidence="4" id="KW-1185">Reference proteome</keyword>
<accession>A0A4V6MC09</accession>
<dbReference type="RefSeq" id="WP_130454790.1">
    <property type="nucleotide sequence ID" value="NZ_QYAG01000002.1"/>
</dbReference>
<organism evidence="3 4">
    <name type="scientific">Leucobacter luti</name>
    <dbReference type="NCBI Taxonomy" id="340320"/>
    <lineage>
        <taxon>Bacteria</taxon>
        <taxon>Bacillati</taxon>
        <taxon>Actinomycetota</taxon>
        <taxon>Actinomycetes</taxon>
        <taxon>Micrococcales</taxon>
        <taxon>Microbacteriaceae</taxon>
        <taxon>Leucobacter</taxon>
    </lineage>
</organism>
<dbReference type="PROSITE" id="PS51257">
    <property type="entry name" value="PROKAR_LIPOPROTEIN"/>
    <property type="match status" value="1"/>
</dbReference>
<comment type="caution">
    <text evidence="3">The sequence shown here is derived from an EMBL/GenBank/DDBJ whole genome shotgun (WGS) entry which is preliminary data.</text>
</comment>
<feature type="signal peptide" evidence="2">
    <location>
        <begin position="1"/>
        <end position="25"/>
    </location>
</feature>